<dbReference type="InterPro" id="IPR014729">
    <property type="entry name" value="Rossmann-like_a/b/a_fold"/>
</dbReference>
<dbReference type="CDD" id="cd00352">
    <property type="entry name" value="Gn_AT_II"/>
    <property type="match status" value="1"/>
</dbReference>
<evidence type="ECO:0000256" key="2">
    <source>
        <dbReference type="ARBA" id="ARBA00022605"/>
    </source>
</evidence>
<accession>A0A8T3YLI0</accession>
<dbReference type="GO" id="GO:0006529">
    <property type="term" value="P:asparagine biosynthetic process"/>
    <property type="evidence" value="ECO:0007669"/>
    <property type="project" value="UniProtKB-KW"/>
</dbReference>
<comment type="catalytic activity">
    <reaction evidence="7 8">
        <text>L-aspartate + L-glutamine + ATP + H2O = L-asparagine + L-glutamate + AMP + diphosphate + H(+)</text>
        <dbReference type="Rhea" id="RHEA:12228"/>
        <dbReference type="ChEBI" id="CHEBI:15377"/>
        <dbReference type="ChEBI" id="CHEBI:15378"/>
        <dbReference type="ChEBI" id="CHEBI:29985"/>
        <dbReference type="ChEBI" id="CHEBI:29991"/>
        <dbReference type="ChEBI" id="CHEBI:30616"/>
        <dbReference type="ChEBI" id="CHEBI:33019"/>
        <dbReference type="ChEBI" id="CHEBI:58048"/>
        <dbReference type="ChEBI" id="CHEBI:58359"/>
        <dbReference type="ChEBI" id="CHEBI:456215"/>
        <dbReference type="EC" id="6.3.5.4"/>
    </reaction>
</comment>
<evidence type="ECO:0000256" key="9">
    <source>
        <dbReference type="PIRSR" id="PIRSR001589-1"/>
    </source>
</evidence>
<feature type="binding site" evidence="10">
    <location>
        <begin position="349"/>
        <end position="350"/>
    </location>
    <ligand>
        <name>ATP</name>
        <dbReference type="ChEBI" id="CHEBI:30616"/>
    </ligand>
</feature>
<keyword evidence="4 8" id="KW-0067">ATP-binding</keyword>
<dbReference type="InterPro" id="IPR029055">
    <property type="entry name" value="Ntn_hydrolases_N"/>
</dbReference>
<comment type="pathway">
    <text evidence="6">Amino-acid biosynthesis.</text>
</comment>
<evidence type="ECO:0000256" key="1">
    <source>
        <dbReference type="ARBA" id="ARBA00022598"/>
    </source>
</evidence>
<dbReference type="InterPro" id="IPR050795">
    <property type="entry name" value="Asn_Synthetase"/>
</dbReference>
<dbReference type="Pfam" id="PF00733">
    <property type="entry name" value="Asn_synthase"/>
    <property type="match status" value="1"/>
</dbReference>
<feature type="domain" description="Glutamine amidotransferase type-2" evidence="11">
    <location>
        <begin position="2"/>
        <end position="202"/>
    </location>
</feature>
<dbReference type="InterPro" id="IPR001962">
    <property type="entry name" value="Asn_synthase"/>
</dbReference>
<evidence type="ECO:0000256" key="4">
    <source>
        <dbReference type="ARBA" id="ARBA00022840"/>
    </source>
</evidence>
<dbReference type="Gene3D" id="3.40.50.620">
    <property type="entry name" value="HUPs"/>
    <property type="match status" value="1"/>
</dbReference>
<protein>
    <recommendedName>
        <fullName evidence="8">Putative asparagine synthetase [glutamine-hydrolyzing]</fullName>
        <ecNumber evidence="8">6.3.5.4</ecNumber>
    </recommendedName>
</protein>
<dbReference type="PANTHER" id="PTHR11772">
    <property type="entry name" value="ASPARAGINE SYNTHETASE"/>
    <property type="match status" value="1"/>
</dbReference>
<keyword evidence="9" id="KW-0315">Glutamine amidotransferase</keyword>
<dbReference type="PIRSF" id="PIRSF001589">
    <property type="entry name" value="Asn_synthetase_glu-h"/>
    <property type="match status" value="1"/>
</dbReference>
<evidence type="ECO:0000256" key="5">
    <source>
        <dbReference type="ARBA" id="ARBA00022888"/>
    </source>
</evidence>
<feature type="binding site" evidence="10">
    <location>
        <position position="106"/>
    </location>
    <ligand>
        <name>L-glutamine</name>
        <dbReference type="ChEBI" id="CHEBI:58359"/>
    </ligand>
</feature>
<evidence type="ECO:0000256" key="8">
    <source>
        <dbReference type="PIRNR" id="PIRNR001589"/>
    </source>
</evidence>
<evidence type="ECO:0000256" key="10">
    <source>
        <dbReference type="PIRSR" id="PIRSR001589-2"/>
    </source>
</evidence>
<dbReference type="SUPFAM" id="SSF52402">
    <property type="entry name" value="Adenine nucleotide alpha hydrolases-like"/>
    <property type="match status" value="1"/>
</dbReference>
<gene>
    <name evidence="12" type="ORF">HY544_03315</name>
</gene>
<dbReference type="GO" id="GO:0005829">
    <property type="term" value="C:cytosol"/>
    <property type="evidence" value="ECO:0007669"/>
    <property type="project" value="TreeGrafter"/>
</dbReference>
<feature type="binding site" evidence="10">
    <location>
        <position position="249"/>
    </location>
    <ligand>
        <name>ATP</name>
        <dbReference type="ChEBI" id="CHEBI:30616"/>
    </ligand>
</feature>
<evidence type="ECO:0000313" key="12">
    <source>
        <dbReference type="EMBL" id="MBI4210507.1"/>
    </source>
</evidence>
<reference evidence="12" key="1">
    <citation type="submission" date="2020-07" db="EMBL/GenBank/DDBJ databases">
        <title>Huge and variable diversity of episymbiotic CPR bacteria and DPANN archaea in groundwater ecosystems.</title>
        <authorList>
            <person name="He C.Y."/>
            <person name="Keren R."/>
            <person name="Whittaker M."/>
            <person name="Farag I.F."/>
            <person name="Doudna J."/>
            <person name="Cate J.H.D."/>
            <person name="Banfield J.F."/>
        </authorList>
    </citation>
    <scope>NUCLEOTIDE SEQUENCE</scope>
    <source>
        <strain evidence="12">NC_groundwater_1296_Ag_S-0.2um_52_80</strain>
    </source>
</reference>
<evidence type="ECO:0000313" key="13">
    <source>
        <dbReference type="Proteomes" id="UP000732298"/>
    </source>
</evidence>
<evidence type="ECO:0000256" key="7">
    <source>
        <dbReference type="ARBA" id="ARBA00048741"/>
    </source>
</evidence>
<evidence type="ECO:0000259" key="11">
    <source>
        <dbReference type="PROSITE" id="PS51278"/>
    </source>
</evidence>
<dbReference type="CDD" id="cd01991">
    <property type="entry name" value="Asn_synthase_B_C"/>
    <property type="match status" value="1"/>
</dbReference>
<dbReference type="Pfam" id="PF13537">
    <property type="entry name" value="GATase_7"/>
    <property type="match status" value="1"/>
</dbReference>
<evidence type="ECO:0000256" key="3">
    <source>
        <dbReference type="ARBA" id="ARBA00022741"/>
    </source>
</evidence>
<keyword evidence="5 9" id="KW-0061">Asparagine biosynthesis</keyword>
<dbReference type="EC" id="6.3.5.4" evidence="8"/>
<dbReference type="EMBL" id="JACQPB010000034">
    <property type="protein sequence ID" value="MBI4210507.1"/>
    <property type="molecule type" value="Genomic_DNA"/>
</dbReference>
<comment type="caution">
    <text evidence="12">The sequence shown here is derived from an EMBL/GenBank/DDBJ whole genome shotgun (WGS) entry which is preliminary data.</text>
</comment>
<dbReference type="Gene3D" id="3.60.20.10">
    <property type="entry name" value="Glutamine Phosphoribosylpyrophosphate, subunit 1, domain 1"/>
    <property type="match status" value="1"/>
</dbReference>
<dbReference type="AlphaFoldDB" id="A0A8T3YLI0"/>
<dbReference type="PROSITE" id="PS51278">
    <property type="entry name" value="GATASE_TYPE_2"/>
    <property type="match status" value="1"/>
</dbReference>
<dbReference type="InterPro" id="IPR017932">
    <property type="entry name" value="GATase_2_dom"/>
</dbReference>
<proteinExistence type="predicted"/>
<organism evidence="12 13">
    <name type="scientific">Candidatus Iainarchaeum sp</name>
    <dbReference type="NCBI Taxonomy" id="3101447"/>
    <lineage>
        <taxon>Archaea</taxon>
        <taxon>Candidatus Iainarchaeota</taxon>
        <taxon>Candidatus Iainarchaeia</taxon>
        <taxon>Candidatus Iainarchaeales</taxon>
        <taxon>Candidatus Iainarchaeaceae</taxon>
        <taxon>Candidatus Iainarchaeum</taxon>
    </lineage>
</organism>
<feature type="active site" description="For GATase activity" evidence="9">
    <location>
        <position position="2"/>
    </location>
</feature>
<name>A0A8T3YLI0_9ARCH</name>
<keyword evidence="3 8" id="KW-0547">Nucleotide-binding</keyword>
<keyword evidence="1" id="KW-0436">Ligase</keyword>
<dbReference type="PANTHER" id="PTHR11772:SF2">
    <property type="entry name" value="ASPARAGINE SYNTHETASE [GLUTAMINE-HYDROLYZING]"/>
    <property type="match status" value="1"/>
</dbReference>
<sequence>MCSVIGVCSRNGEDVSHDAIELMSVLRHRGPEAFGVKCRGREVKSRSLNELKVPATDVVLGHCLLSTTGYGVQPISAGNVSIAHNGQIYNYEELNASLGFGQPVSDSEVIARFFSSRLEKSGAGFLSALKEFSRRTEGEYAVGALLGKKLFAFRDFLGQKPLWFGSSDSVLAFASEPAALMKIGIQFPQPLPPGHLLEISRFRMKASEAYTLTDFRKTVPKKHSMNALHAAFGHAVSMQCAGLGRAAVLFSGGVDSSLIAKAVSGLVPKTRLFVAGVDGSHDIESAESASEELGLPLEKILLSEKRVERLALRSAGMLSFFDVMQVALAVPELACAERISPQGFKVVFSGQGSDEIFCGYSSYADLLARSGQKAVGREIWSSLSRMWSRNFHRDDAILASQSLELRLPFMSRSFLREAMAFPAGEKMLSKDDRLRKHPVRGLARLCGIPESIASRPKKAMQYGSGTQKVVSKLFG</sequence>
<dbReference type="InterPro" id="IPR006426">
    <property type="entry name" value="Asn_synth_AEB"/>
</dbReference>
<dbReference type="SUPFAM" id="SSF56235">
    <property type="entry name" value="N-terminal nucleophile aminohydrolases (Ntn hydrolases)"/>
    <property type="match status" value="1"/>
</dbReference>
<dbReference type="Proteomes" id="UP000732298">
    <property type="component" value="Unassembled WGS sequence"/>
</dbReference>
<dbReference type="GO" id="GO:0004066">
    <property type="term" value="F:asparagine synthase (glutamine-hydrolyzing) activity"/>
    <property type="evidence" value="ECO:0007669"/>
    <property type="project" value="UniProtKB-EC"/>
</dbReference>
<keyword evidence="2 9" id="KW-0028">Amino-acid biosynthesis</keyword>
<evidence type="ECO:0000256" key="6">
    <source>
        <dbReference type="ARBA" id="ARBA00029440"/>
    </source>
</evidence>
<dbReference type="GO" id="GO:0005524">
    <property type="term" value="F:ATP binding"/>
    <property type="evidence" value="ECO:0007669"/>
    <property type="project" value="UniProtKB-KW"/>
</dbReference>